<dbReference type="CDD" id="cd00519">
    <property type="entry name" value="Lipase_3"/>
    <property type="match status" value="1"/>
</dbReference>
<evidence type="ECO:0000256" key="1">
    <source>
        <dbReference type="SAM" id="SignalP"/>
    </source>
</evidence>
<dbReference type="Gene3D" id="3.40.50.1820">
    <property type="entry name" value="alpha/beta hydrolase"/>
    <property type="match status" value="1"/>
</dbReference>
<feature type="domain" description="Fungal lipase-type" evidence="2">
    <location>
        <begin position="99"/>
        <end position="220"/>
    </location>
</feature>
<dbReference type="AlphaFoldDB" id="A0AA86MX85"/>
<feature type="chain" id="PRO_5041679250" evidence="1">
    <location>
        <begin position="29"/>
        <end position="297"/>
    </location>
</feature>
<reference evidence="3" key="1">
    <citation type="submission" date="2022-10" db="EMBL/GenBank/DDBJ databases">
        <authorList>
            <person name="Koch H."/>
        </authorList>
    </citation>
    <scope>NUCLEOTIDE SEQUENCE</scope>
    <source>
        <strain evidence="3">DNF</strain>
    </source>
</reference>
<dbReference type="RefSeq" id="WP_289267720.1">
    <property type="nucleotide sequence ID" value="NZ_OX365700.1"/>
</dbReference>
<dbReference type="SUPFAM" id="SSF53474">
    <property type="entry name" value="alpha/beta-Hydrolases"/>
    <property type="match status" value="1"/>
</dbReference>
<proteinExistence type="predicted"/>
<sequence length="297" mass="33005">MKPADRSRALRWTMMLAILALTAGNLSSCGTTPTPSVPPTPLHFVQALQYAQHAALAYEQEATIQQRSGAGVRITISPPLSSGIRAYVEQDDANRVQWIVVRGTSNLVNMRLDVDYNKVVDSRLQIPLHKGFADSALQVYQFAKPLLKTDYETRITGHSLGGAAAVIVLMLLKEDGAKLGPAITFGQPKVTNREGARKYRTLPLLRFVNDKDPVPLLPPFEVFAVLDEGPFQHFGPEVVLEDGLSYRYYSDHQAQRLSVLSFWNNLKNLSIQDVPEHFMSTYLARIQQKLPAAPPSR</sequence>
<organism evidence="3 4">
    <name type="scientific">Nitrospira tepida</name>
    <dbReference type="NCBI Taxonomy" id="2973512"/>
    <lineage>
        <taxon>Bacteria</taxon>
        <taxon>Pseudomonadati</taxon>
        <taxon>Nitrospirota</taxon>
        <taxon>Nitrospiria</taxon>
        <taxon>Nitrospirales</taxon>
        <taxon>Nitrospiraceae</taxon>
        <taxon>Nitrospira</taxon>
    </lineage>
</organism>
<evidence type="ECO:0000313" key="4">
    <source>
        <dbReference type="Proteomes" id="UP001179121"/>
    </source>
</evidence>
<feature type="signal peptide" evidence="1">
    <location>
        <begin position="1"/>
        <end position="28"/>
    </location>
</feature>
<dbReference type="Pfam" id="PF01764">
    <property type="entry name" value="Lipase_3"/>
    <property type="match status" value="1"/>
</dbReference>
<accession>A0AA86MX85</accession>
<dbReference type="InterPro" id="IPR029058">
    <property type="entry name" value="AB_hydrolase_fold"/>
</dbReference>
<gene>
    <name evidence="3" type="ORF">DNFV4_01180</name>
</gene>
<evidence type="ECO:0000313" key="3">
    <source>
        <dbReference type="EMBL" id="CAI4030750.1"/>
    </source>
</evidence>
<dbReference type="InterPro" id="IPR002921">
    <property type="entry name" value="Fungal_lipase-type"/>
</dbReference>
<dbReference type="PANTHER" id="PTHR45856">
    <property type="entry name" value="ALPHA/BETA-HYDROLASES SUPERFAMILY PROTEIN"/>
    <property type="match status" value="1"/>
</dbReference>
<keyword evidence="4" id="KW-1185">Reference proteome</keyword>
<dbReference type="InterPro" id="IPR051218">
    <property type="entry name" value="Sec_MonoDiacylglyc_Lipase"/>
</dbReference>
<dbReference type="PANTHER" id="PTHR45856:SF24">
    <property type="entry name" value="FUNGAL LIPASE-LIKE DOMAIN-CONTAINING PROTEIN"/>
    <property type="match status" value="1"/>
</dbReference>
<keyword evidence="1" id="KW-0732">Signal</keyword>
<dbReference type="KEGG" id="nti:DNFV4_01180"/>
<name>A0AA86MX85_9BACT</name>
<dbReference type="GO" id="GO:0006629">
    <property type="term" value="P:lipid metabolic process"/>
    <property type="evidence" value="ECO:0007669"/>
    <property type="project" value="InterPro"/>
</dbReference>
<dbReference type="Proteomes" id="UP001179121">
    <property type="component" value="Chromosome"/>
</dbReference>
<evidence type="ECO:0000259" key="2">
    <source>
        <dbReference type="Pfam" id="PF01764"/>
    </source>
</evidence>
<protein>
    <submittedName>
        <fullName evidence="3">Triacylglycerol lipase</fullName>
    </submittedName>
</protein>
<dbReference type="EMBL" id="OX365700">
    <property type="protein sequence ID" value="CAI4030750.1"/>
    <property type="molecule type" value="Genomic_DNA"/>
</dbReference>